<dbReference type="InterPro" id="IPR000994">
    <property type="entry name" value="Pept_M24"/>
</dbReference>
<evidence type="ECO:0000259" key="4">
    <source>
        <dbReference type="Pfam" id="PF01321"/>
    </source>
</evidence>
<name>A0ABV3X2R9_9FIRM</name>
<dbReference type="SUPFAM" id="SSF53092">
    <property type="entry name" value="Creatinase/prolidase N-terminal domain"/>
    <property type="match status" value="1"/>
</dbReference>
<dbReference type="PANTHER" id="PTHR46112:SF3">
    <property type="entry name" value="AMINOPEPTIDASE YPDF"/>
    <property type="match status" value="1"/>
</dbReference>
<sequence>MNIAKRVKKLRNFMKERGVEAVIVSKLVNLRYFSGFTGDDSLLFVTAEREFLLTDFRYVEQAKQETVFEIVEQKNGLWQQAAELMGKVGCCSLGFEGRDISFDIFNTFRKLLPQMGDNAFCSISLESLREIKDEDEIYCLKKAAAISDQAFRDVLQFLRPGISEIAVAAHMETFMRKHGSERPAFTTIVASGKRGSLPHGIASEKLLIEGEFVTMDYGAVYRGYHSDITRTVVLGRASEKQRELYDTVLEAQLLGVKHLRVGVSGQAVDRVVRDFLTEKGYGDNFGHGLGHSVGLEIHEEPRLSPKSKTERLEEGMVITVEPGVYLPGWGGLRIEDTVLLETQGGVPLTQADKNLIEIG</sequence>
<dbReference type="Gene3D" id="3.40.350.10">
    <property type="entry name" value="Creatinase/prolidase N-terminal domain"/>
    <property type="match status" value="1"/>
</dbReference>
<evidence type="ECO:0000313" key="6">
    <source>
        <dbReference type="Proteomes" id="UP001559623"/>
    </source>
</evidence>
<dbReference type="InterPro" id="IPR001131">
    <property type="entry name" value="Peptidase_M24B_aminopep-P_CS"/>
</dbReference>
<dbReference type="Proteomes" id="UP001559623">
    <property type="component" value="Unassembled WGS sequence"/>
</dbReference>
<comment type="caution">
    <text evidence="5">The sequence shown here is derived from an EMBL/GenBank/DDBJ whole genome shotgun (WGS) entry which is preliminary data.</text>
</comment>
<dbReference type="PROSITE" id="PS00491">
    <property type="entry name" value="PROLINE_PEPTIDASE"/>
    <property type="match status" value="1"/>
</dbReference>
<feature type="domain" description="Creatinase N-terminal" evidence="4">
    <location>
        <begin position="6"/>
        <end position="131"/>
    </location>
</feature>
<dbReference type="EMBL" id="JARVLH010000001">
    <property type="protein sequence ID" value="MEX5284408.1"/>
    <property type="molecule type" value="Genomic_DNA"/>
</dbReference>
<organism evidence="5 6">
    <name type="scientific">Selenomonas sputigena</name>
    <dbReference type="NCBI Taxonomy" id="69823"/>
    <lineage>
        <taxon>Bacteria</taxon>
        <taxon>Bacillati</taxon>
        <taxon>Bacillota</taxon>
        <taxon>Negativicutes</taxon>
        <taxon>Selenomonadales</taxon>
        <taxon>Selenomonadaceae</taxon>
        <taxon>Selenomonas</taxon>
    </lineage>
</organism>
<keyword evidence="6" id="KW-1185">Reference proteome</keyword>
<evidence type="ECO:0000259" key="3">
    <source>
        <dbReference type="Pfam" id="PF00557"/>
    </source>
</evidence>
<proteinExistence type="predicted"/>
<gene>
    <name evidence="5" type="ORF">QCO44_01945</name>
</gene>
<dbReference type="InterPro" id="IPR001714">
    <property type="entry name" value="Pept_M24_MAP"/>
</dbReference>
<dbReference type="CDD" id="cd01092">
    <property type="entry name" value="APP-like"/>
    <property type="match status" value="1"/>
</dbReference>
<evidence type="ECO:0000256" key="2">
    <source>
        <dbReference type="ARBA" id="ARBA00022801"/>
    </source>
</evidence>
<dbReference type="RefSeq" id="WP_368846122.1">
    <property type="nucleotide sequence ID" value="NZ_CP194411.1"/>
</dbReference>
<dbReference type="PRINTS" id="PR00599">
    <property type="entry name" value="MAPEPTIDASE"/>
</dbReference>
<dbReference type="InterPro" id="IPR036005">
    <property type="entry name" value="Creatinase/aminopeptidase-like"/>
</dbReference>
<evidence type="ECO:0000313" key="5">
    <source>
        <dbReference type="EMBL" id="MEX5284408.1"/>
    </source>
</evidence>
<dbReference type="InterPro" id="IPR000587">
    <property type="entry name" value="Creatinase_N"/>
</dbReference>
<keyword evidence="2" id="KW-0378">Hydrolase</keyword>
<keyword evidence="1" id="KW-0479">Metal-binding</keyword>
<protein>
    <submittedName>
        <fullName evidence="5">Xaa-Pro peptidase family protein</fullName>
    </submittedName>
</protein>
<evidence type="ECO:0000256" key="1">
    <source>
        <dbReference type="ARBA" id="ARBA00022723"/>
    </source>
</evidence>
<dbReference type="SUPFAM" id="SSF55920">
    <property type="entry name" value="Creatinase/aminopeptidase"/>
    <property type="match status" value="1"/>
</dbReference>
<dbReference type="Pfam" id="PF01321">
    <property type="entry name" value="Creatinase_N"/>
    <property type="match status" value="1"/>
</dbReference>
<feature type="domain" description="Peptidase M24" evidence="3">
    <location>
        <begin position="139"/>
        <end position="340"/>
    </location>
</feature>
<dbReference type="InterPro" id="IPR029149">
    <property type="entry name" value="Creatin/AminoP/Spt16_N"/>
</dbReference>
<reference evidence="5 6" key="1">
    <citation type="submission" date="2023-04" db="EMBL/GenBank/DDBJ databases">
        <title>Genome Sequence of Selenomonas sputigena ATCC 33150.</title>
        <authorList>
            <person name="Miller D.P."/>
            <person name="Anvari S."/>
            <person name="Polson S.W."/>
            <person name="Macdonald M."/>
            <person name="Mcdowell J.V."/>
        </authorList>
    </citation>
    <scope>NUCLEOTIDE SEQUENCE [LARGE SCALE GENOMIC DNA]</scope>
    <source>
        <strain evidence="5 6">ATCC 33150</strain>
    </source>
</reference>
<dbReference type="PANTHER" id="PTHR46112">
    <property type="entry name" value="AMINOPEPTIDASE"/>
    <property type="match status" value="1"/>
</dbReference>
<dbReference type="Pfam" id="PF00557">
    <property type="entry name" value="Peptidase_M24"/>
    <property type="match status" value="1"/>
</dbReference>
<accession>A0ABV3X2R9</accession>
<dbReference type="Gene3D" id="3.90.230.10">
    <property type="entry name" value="Creatinase/methionine aminopeptidase superfamily"/>
    <property type="match status" value="1"/>
</dbReference>
<dbReference type="InterPro" id="IPR050659">
    <property type="entry name" value="Peptidase_M24B"/>
</dbReference>